<protein>
    <recommendedName>
        <fullName evidence="3">Methyltransferase family protein</fullName>
    </recommendedName>
</protein>
<evidence type="ECO:0000313" key="1">
    <source>
        <dbReference type="EMBL" id="TQJ08482.1"/>
    </source>
</evidence>
<accession>A0A542DZF9</accession>
<organism evidence="1 2">
    <name type="scientific">Lapillicoccus jejuensis</name>
    <dbReference type="NCBI Taxonomy" id="402171"/>
    <lineage>
        <taxon>Bacteria</taxon>
        <taxon>Bacillati</taxon>
        <taxon>Actinomycetota</taxon>
        <taxon>Actinomycetes</taxon>
        <taxon>Micrococcales</taxon>
        <taxon>Intrasporangiaceae</taxon>
        <taxon>Lapillicoccus</taxon>
    </lineage>
</organism>
<dbReference type="EMBL" id="VFMN01000001">
    <property type="protein sequence ID" value="TQJ08482.1"/>
    <property type="molecule type" value="Genomic_DNA"/>
</dbReference>
<dbReference type="OrthoDB" id="7273451at2"/>
<proteinExistence type="predicted"/>
<keyword evidence="2" id="KW-1185">Reference proteome</keyword>
<sequence>MTALRTRVAPSWLRLREPADAAARSVELVERLRGWLPSDAVAVVHDLGSGDGSLGRWLAPLLGGRQRWVLHDIDADLLTLAEERPPIADGPVEVSTRVDDVAALDAGALAGADLVATSALLDLLTADELEGLLGAALAPGCPLLLALSVTGRVRLAPDDPLDAVLAVAFDDHQRRVSPRGPLLGPDAPTRATALLEAAGREVHVTPSPWRLGPDEPGGSALLLAWLEGWVGAAVEHEPGLARQAAAYLTRRRTETAQGRLRASVGHADLLAGPREER</sequence>
<dbReference type="RefSeq" id="WP_141847998.1">
    <property type="nucleotide sequence ID" value="NZ_BAAAPR010000004.1"/>
</dbReference>
<dbReference type="Proteomes" id="UP000317893">
    <property type="component" value="Unassembled WGS sequence"/>
</dbReference>
<evidence type="ECO:0008006" key="3">
    <source>
        <dbReference type="Google" id="ProtNLM"/>
    </source>
</evidence>
<evidence type="ECO:0000313" key="2">
    <source>
        <dbReference type="Proteomes" id="UP000317893"/>
    </source>
</evidence>
<gene>
    <name evidence="1" type="ORF">FB458_1572</name>
</gene>
<dbReference type="InterPro" id="IPR029063">
    <property type="entry name" value="SAM-dependent_MTases_sf"/>
</dbReference>
<reference evidence="1 2" key="1">
    <citation type="submission" date="2019-06" db="EMBL/GenBank/DDBJ databases">
        <title>Sequencing the genomes of 1000 actinobacteria strains.</title>
        <authorList>
            <person name="Klenk H.-P."/>
        </authorList>
    </citation>
    <scope>NUCLEOTIDE SEQUENCE [LARGE SCALE GENOMIC DNA]</scope>
    <source>
        <strain evidence="1 2">DSM 18607</strain>
    </source>
</reference>
<dbReference type="Gene3D" id="3.40.50.150">
    <property type="entry name" value="Vaccinia Virus protein VP39"/>
    <property type="match status" value="1"/>
</dbReference>
<comment type="caution">
    <text evidence="1">The sequence shown here is derived from an EMBL/GenBank/DDBJ whole genome shotgun (WGS) entry which is preliminary data.</text>
</comment>
<dbReference type="AlphaFoldDB" id="A0A542DZF9"/>
<dbReference type="SUPFAM" id="SSF53335">
    <property type="entry name" value="S-adenosyl-L-methionine-dependent methyltransferases"/>
    <property type="match status" value="1"/>
</dbReference>
<name>A0A542DZF9_9MICO</name>